<evidence type="ECO:0000259" key="1">
    <source>
        <dbReference type="Pfam" id="PF01738"/>
    </source>
</evidence>
<dbReference type="InterPro" id="IPR051049">
    <property type="entry name" value="Dienelactone_hydrolase-like"/>
</dbReference>
<name>A0A7W3LL89_ACTNM</name>
<dbReference type="GO" id="GO:0008806">
    <property type="term" value="F:carboxymethylenebutenolidase activity"/>
    <property type="evidence" value="ECO:0007669"/>
    <property type="project" value="UniProtKB-EC"/>
</dbReference>
<dbReference type="InterPro" id="IPR002925">
    <property type="entry name" value="Dienelactn_hydro"/>
</dbReference>
<dbReference type="Gene3D" id="3.40.50.1820">
    <property type="entry name" value="alpha/beta hydrolase"/>
    <property type="match status" value="1"/>
</dbReference>
<feature type="domain" description="Dienelactone hydrolase" evidence="1">
    <location>
        <begin position="37"/>
        <end position="245"/>
    </location>
</feature>
<dbReference type="InterPro" id="IPR029058">
    <property type="entry name" value="AB_hydrolase_fold"/>
</dbReference>
<dbReference type="RefSeq" id="WP_182842588.1">
    <property type="nucleotide sequence ID" value="NZ_BAAALP010000037.1"/>
</dbReference>
<dbReference type="Pfam" id="PF01738">
    <property type="entry name" value="DLH"/>
    <property type="match status" value="1"/>
</dbReference>
<dbReference type="SUPFAM" id="SSF53474">
    <property type="entry name" value="alpha/beta-Hydrolases"/>
    <property type="match status" value="1"/>
</dbReference>
<gene>
    <name evidence="2" type="ORF">HNR61_001730</name>
</gene>
<evidence type="ECO:0000313" key="2">
    <source>
        <dbReference type="EMBL" id="MBA8950117.1"/>
    </source>
</evidence>
<dbReference type="EC" id="3.1.1.45" evidence="2"/>
<comment type="caution">
    <text evidence="2">The sequence shown here is derived from an EMBL/GenBank/DDBJ whole genome shotgun (WGS) entry which is preliminary data.</text>
</comment>
<dbReference type="PANTHER" id="PTHR46623:SF6">
    <property type="entry name" value="ALPHA_BETA-HYDROLASES SUPERFAMILY PROTEIN"/>
    <property type="match status" value="1"/>
</dbReference>
<proteinExistence type="predicted"/>
<keyword evidence="2" id="KW-0378">Hydrolase</keyword>
<reference evidence="2 3" key="1">
    <citation type="submission" date="2020-08" db="EMBL/GenBank/DDBJ databases">
        <title>Genomic Encyclopedia of Type Strains, Phase IV (KMG-IV): sequencing the most valuable type-strain genomes for metagenomic binning, comparative biology and taxonomic classification.</title>
        <authorList>
            <person name="Goeker M."/>
        </authorList>
    </citation>
    <scope>NUCLEOTIDE SEQUENCE [LARGE SCALE GENOMIC DNA]</scope>
    <source>
        <strain evidence="2 3">DSM 44197</strain>
    </source>
</reference>
<dbReference type="EMBL" id="JACJIA010000002">
    <property type="protein sequence ID" value="MBA8950117.1"/>
    <property type="molecule type" value="Genomic_DNA"/>
</dbReference>
<evidence type="ECO:0000313" key="3">
    <source>
        <dbReference type="Proteomes" id="UP000572680"/>
    </source>
</evidence>
<sequence>MCHPTDARPPAPPADAVTGEAAEHGHLELTAADGNRFTAYRAVPSAPLGRNVVILTDFRGLHPFYEALARRFAELGYHALAIDPYGRTAGLLPRDGSFDGPSHLPLLEPAHVDADVAAAAARLRAENPGPLFTVGFCLGGGHSWRQAATGPGLAGAVGFYGPPRFFGDNAENLDAPLLLLLAGNDSATTPEEFDELTGRFDAAGRDYDKHVYDGAPHSFFDVASEEWKDECADAWRRVLAFLERHA</sequence>
<dbReference type="AlphaFoldDB" id="A0A7W3LL89"/>
<accession>A0A7W3LL89</accession>
<keyword evidence="3" id="KW-1185">Reference proteome</keyword>
<protein>
    <submittedName>
        <fullName evidence="2">Carboxymethylenebutenolidase</fullName>
        <ecNumber evidence="2">3.1.1.45</ecNumber>
    </submittedName>
</protein>
<dbReference type="PANTHER" id="PTHR46623">
    <property type="entry name" value="CARBOXYMETHYLENEBUTENOLIDASE-RELATED"/>
    <property type="match status" value="1"/>
</dbReference>
<dbReference type="Proteomes" id="UP000572680">
    <property type="component" value="Unassembled WGS sequence"/>
</dbReference>
<organism evidence="2 3">
    <name type="scientific">Actinomadura namibiensis</name>
    <dbReference type="NCBI Taxonomy" id="182080"/>
    <lineage>
        <taxon>Bacteria</taxon>
        <taxon>Bacillati</taxon>
        <taxon>Actinomycetota</taxon>
        <taxon>Actinomycetes</taxon>
        <taxon>Streptosporangiales</taxon>
        <taxon>Thermomonosporaceae</taxon>
        <taxon>Actinomadura</taxon>
    </lineage>
</organism>